<dbReference type="Proteomes" id="UP001153678">
    <property type="component" value="Unassembled WGS sequence"/>
</dbReference>
<organism evidence="1 2">
    <name type="scientific">Funneliformis geosporum</name>
    <dbReference type="NCBI Taxonomy" id="1117311"/>
    <lineage>
        <taxon>Eukaryota</taxon>
        <taxon>Fungi</taxon>
        <taxon>Fungi incertae sedis</taxon>
        <taxon>Mucoromycota</taxon>
        <taxon>Glomeromycotina</taxon>
        <taxon>Glomeromycetes</taxon>
        <taxon>Glomerales</taxon>
        <taxon>Glomeraceae</taxon>
        <taxon>Funneliformis</taxon>
    </lineage>
</organism>
<name>A0A9W4STB0_9GLOM</name>
<sequence length="63" mass="7394">MVKIINLFTDLSQIPNKILIEEGVYSFTADQQKTFILVYTTTLLWDLLDLPNREILLMPDCYK</sequence>
<evidence type="ECO:0000313" key="1">
    <source>
        <dbReference type="EMBL" id="CAI2180704.1"/>
    </source>
</evidence>
<evidence type="ECO:0000313" key="2">
    <source>
        <dbReference type="Proteomes" id="UP001153678"/>
    </source>
</evidence>
<accession>A0A9W4STB0</accession>
<dbReference type="AlphaFoldDB" id="A0A9W4STB0"/>
<protein>
    <submittedName>
        <fullName evidence="1">10984_t:CDS:1</fullName>
    </submittedName>
</protein>
<comment type="caution">
    <text evidence="1">The sequence shown here is derived from an EMBL/GenBank/DDBJ whole genome shotgun (WGS) entry which is preliminary data.</text>
</comment>
<gene>
    <name evidence="1" type="ORF">FWILDA_LOCUS9714</name>
</gene>
<dbReference type="OrthoDB" id="2431110at2759"/>
<keyword evidence="2" id="KW-1185">Reference proteome</keyword>
<reference evidence="1" key="1">
    <citation type="submission" date="2022-08" db="EMBL/GenBank/DDBJ databases">
        <authorList>
            <person name="Kallberg Y."/>
            <person name="Tangrot J."/>
            <person name="Rosling A."/>
        </authorList>
    </citation>
    <scope>NUCLEOTIDE SEQUENCE</scope>
    <source>
        <strain evidence="1">Wild A</strain>
    </source>
</reference>
<dbReference type="EMBL" id="CAMKVN010002351">
    <property type="protein sequence ID" value="CAI2180704.1"/>
    <property type="molecule type" value="Genomic_DNA"/>
</dbReference>
<proteinExistence type="predicted"/>